<evidence type="ECO:0000256" key="1">
    <source>
        <dbReference type="ARBA" id="ARBA00000830"/>
    </source>
</evidence>
<evidence type="ECO:0000256" key="10">
    <source>
        <dbReference type="HAMAP-Rule" id="MF_00495"/>
    </source>
</evidence>
<dbReference type="SFLD" id="SFLDS00003">
    <property type="entry name" value="Haloacid_Dehalogenase"/>
    <property type="match status" value="1"/>
</dbReference>
<dbReference type="InterPro" id="IPR050155">
    <property type="entry name" value="HAD-like_hydrolase_sf"/>
</dbReference>
<keyword evidence="12" id="KW-1185">Reference proteome</keyword>
<evidence type="ECO:0000313" key="11">
    <source>
        <dbReference type="EMBL" id="MFC7334475.1"/>
    </source>
</evidence>
<evidence type="ECO:0000256" key="9">
    <source>
        <dbReference type="ARBA" id="ARBA00023277"/>
    </source>
</evidence>
<feature type="active site" description="Nucleophile" evidence="10">
    <location>
        <position position="13"/>
    </location>
</feature>
<dbReference type="Pfam" id="PF13419">
    <property type="entry name" value="HAD_2"/>
    <property type="match status" value="1"/>
</dbReference>
<evidence type="ECO:0000256" key="3">
    <source>
        <dbReference type="ARBA" id="ARBA00004818"/>
    </source>
</evidence>
<organism evidence="11 12">
    <name type="scientific">Rhodocista pekingensis</name>
    <dbReference type="NCBI Taxonomy" id="201185"/>
    <lineage>
        <taxon>Bacteria</taxon>
        <taxon>Pseudomonadati</taxon>
        <taxon>Pseudomonadota</taxon>
        <taxon>Alphaproteobacteria</taxon>
        <taxon>Rhodospirillales</taxon>
        <taxon>Azospirillaceae</taxon>
        <taxon>Rhodocista</taxon>
    </lineage>
</organism>
<accession>A0ABW2KYS9</accession>
<name>A0ABW2KYS9_9PROT</name>
<feature type="binding site" evidence="10">
    <location>
        <position position="175"/>
    </location>
    <ligand>
        <name>Mg(2+)</name>
        <dbReference type="ChEBI" id="CHEBI:18420"/>
    </ligand>
</feature>
<dbReference type="InterPro" id="IPR006439">
    <property type="entry name" value="HAD-SF_hydro_IA"/>
</dbReference>
<dbReference type="SUPFAM" id="SSF56784">
    <property type="entry name" value="HAD-like"/>
    <property type="match status" value="1"/>
</dbReference>
<gene>
    <name evidence="11" type="primary">gph</name>
    <name evidence="11" type="ORF">ACFQPS_15005</name>
</gene>
<evidence type="ECO:0000256" key="8">
    <source>
        <dbReference type="ARBA" id="ARBA00022842"/>
    </source>
</evidence>
<dbReference type="SFLD" id="SFLDG01129">
    <property type="entry name" value="C1.5:_HAD__Beta-PGM__Phosphata"/>
    <property type="match status" value="1"/>
</dbReference>
<dbReference type="InterPro" id="IPR036412">
    <property type="entry name" value="HAD-like_sf"/>
</dbReference>
<sequence>MRAPARFPALLFDFDGTLIDSAPEIGSALNGLLAERGRPPVTEAQVRQFVGDGAAKLVERGFAAGGDPLPEEELPGAVRRYLALYAEVPAVPGSVYPGVPETLERLVAAGHRLGLCTNKPEGISRTLLRDLGLGPRFAAVVGGDTLPRRKPAPDPLLHALETLGHGADRAVMVGDNGNDVKAARAAGMPVIAVSYGYPRMPVVELGADRVIDLFAHLPEALESLVD</sequence>
<keyword evidence="6 10" id="KW-0479">Metal-binding</keyword>
<feature type="binding site" evidence="10">
    <location>
        <position position="15"/>
    </location>
    <ligand>
        <name>Mg(2+)</name>
        <dbReference type="ChEBI" id="CHEBI:18420"/>
    </ligand>
</feature>
<protein>
    <recommendedName>
        <fullName evidence="5 10">Phosphoglycolate phosphatase</fullName>
        <shortName evidence="10">PGP</shortName>
        <shortName evidence="10">PGPase</shortName>
        <ecNumber evidence="5 10">3.1.3.18</ecNumber>
    </recommendedName>
</protein>
<reference evidence="12" key="1">
    <citation type="journal article" date="2019" name="Int. J. Syst. Evol. Microbiol.">
        <title>The Global Catalogue of Microorganisms (GCM) 10K type strain sequencing project: providing services to taxonomists for standard genome sequencing and annotation.</title>
        <authorList>
            <consortium name="The Broad Institute Genomics Platform"/>
            <consortium name="The Broad Institute Genome Sequencing Center for Infectious Disease"/>
            <person name="Wu L."/>
            <person name="Ma J."/>
        </authorList>
    </citation>
    <scope>NUCLEOTIDE SEQUENCE [LARGE SCALE GENOMIC DNA]</scope>
    <source>
        <strain evidence="12">CGMCC 1.16275</strain>
    </source>
</reference>
<keyword evidence="7 10" id="KW-0378">Hydrolase</keyword>
<dbReference type="PANTHER" id="PTHR43434">
    <property type="entry name" value="PHOSPHOGLYCOLATE PHOSPHATASE"/>
    <property type="match status" value="1"/>
</dbReference>
<comment type="pathway">
    <text evidence="3 10">Organic acid metabolism; glycolate biosynthesis; glycolate from 2-phosphoglycolate: step 1/1.</text>
</comment>
<dbReference type="SFLD" id="SFLDG01135">
    <property type="entry name" value="C1.5.6:_HAD__Beta-PGM__Phospha"/>
    <property type="match status" value="1"/>
</dbReference>
<dbReference type="HAMAP" id="MF_00495">
    <property type="entry name" value="GPH_hydrolase_bact"/>
    <property type="match status" value="1"/>
</dbReference>
<dbReference type="InterPro" id="IPR037512">
    <property type="entry name" value="PGPase_prok"/>
</dbReference>
<dbReference type="EC" id="3.1.3.18" evidence="5 10"/>
<comment type="catalytic activity">
    <reaction evidence="1 10">
        <text>2-phosphoglycolate + H2O = glycolate + phosphate</text>
        <dbReference type="Rhea" id="RHEA:14369"/>
        <dbReference type="ChEBI" id="CHEBI:15377"/>
        <dbReference type="ChEBI" id="CHEBI:29805"/>
        <dbReference type="ChEBI" id="CHEBI:43474"/>
        <dbReference type="ChEBI" id="CHEBI:58033"/>
        <dbReference type="EC" id="3.1.3.18"/>
    </reaction>
</comment>
<comment type="function">
    <text evidence="10">Specifically catalyzes the dephosphorylation of 2-phosphoglycolate. Is involved in the dissimilation of the intracellular 2-phosphoglycolate formed during the DNA repair of 3'-phosphoglycolate ends, a major class of DNA lesions induced by oxidative stress.</text>
</comment>
<evidence type="ECO:0000256" key="5">
    <source>
        <dbReference type="ARBA" id="ARBA00013078"/>
    </source>
</evidence>
<dbReference type="NCBIfam" id="TIGR01549">
    <property type="entry name" value="HAD-SF-IA-v1"/>
    <property type="match status" value="1"/>
</dbReference>
<evidence type="ECO:0000256" key="7">
    <source>
        <dbReference type="ARBA" id="ARBA00022801"/>
    </source>
</evidence>
<dbReference type="Gene3D" id="3.40.50.1000">
    <property type="entry name" value="HAD superfamily/HAD-like"/>
    <property type="match status" value="1"/>
</dbReference>
<comment type="cofactor">
    <cofactor evidence="2 10">
        <name>Mg(2+)</name>
        <dbReference type="ChEBI" id="CHEBI:18420"/>
    </cofactor>
</comment>
<dbReference type="GO" id="GO:0008967">
    <property type="term" value="F:phosphoglycolate phosphatase activity"/>
    <property type="evidence" value="ECO:0007669"/>
    <property type="project" value="UniProtKB-EC"/>
</dbReference>
<keyword evidence="8 10" id="KW-0460">Magnesium</keyword>
<evidence type="ECO:0000256" key="2">
    <source>
        <dbReference type="ARBA" id="ARBA00001946"/>
    </source>
</evidence>
<feature type="binding site" evidence="10">
    <location>
        <position position="13"/>
    </location>
    <ligand>
        <name>Mg(2+)</name>
        <dbReference type="ChEBI" id="CHEBI:18420"/>
    </ligand>
</feature>
<dbReference type="EMBL" id="JBHTCM010000016">
    <property type="protein sequence ID" value="MFC7334475.1"/>
    <property type="molecule type" value="Genomic_DNA"/>
</dbReference>
<evidence type="ECO:0000313" key="12">
    <source>
        <dbReference type="Proteomes" id="UP001596456"/>
    </source>
</evidence>
<dbReference type="PANTHER" id="PTHR43434:SF1">
    <property type="entry name" value="PHOSPHOGLYCOLATE PHOSPHATASE"/>
    <property type="match status" value="1"/>
</dbReference>
<comment type="similarity">
    <text evidence="4 10">Belongs to the HAD-like hydrolase superfamily. CbbY/CbbZ/Gph/YieH family.</text>
</comment>
<proteinExistence type="inferred from homology"/>
<evidence type="ECO:0000256" key="6">
    <source>
        <dbReference type="ARBA" id="ARBA00022723"/>
    </source>
</evidence>
<dbReference type="NCBIfam" id="TIGR01509">
    <property type="entry name" value="HAD-SF-IA-v3"/>
    <property type="match status" value="1"/>
</dbReference>
<evidence type="ECO:0000256" key="4">
    <source>
        <dbReference type="ARBA" id="ARBA00006171"/>
    </source>
</evidence>
<comment type="caution">
    <text evidence="11">The sequence shown here is derived from an EMBL/GenBank/DDBJ whole genome shotgun (WGS) entry which is preliminary data.</text>
</comment>
<dbReference type="Proteomes" id="UP001596456">
    <property type="component" value="Unassembled WGS sequence"/>
</dbReference>
<dbReference type="InterPro" id="IPR023214">
    <property type="entry name" value="HAD_sf"/>
</dbReference>
<keyword evidence="9 10" id="KW-0119">Carbohydrate metabolism</keyword>
<dbReference type="RefSeq" id="WP_377360033.1">
    <property type="nucleotide sequence ID" value="NZ_JBHTCM010000016.1"/>
</dbReference>
<dbReference type="InterPro" id="IPR041492">
    <property type="entry name" value="HAD_2"/>
</dbReference>
<dbReference type="InterPro" id="IPR023198">
    <property type="entry name" value="PGP-like_dom2"/>
</dbReference>
<dbReference type="Gene3D" id="1.10.150.240">
    <property type="entry name" value="Putative phosphatase, domain 2"/>
    <property type="match status" value="1"/>
</dbReference>
<dbReference type="NCBIfam" id="TIGR01449">
    <property type="entry name" value="PGP_bact"/>
    <property type="match status" value="1"/>
</dbReference>